<keyword evidence="3" id="KW-1185">Reference proteome</keyword>
<organism evidence="2 3">
    <name type="scientific">Pararge aegeria aegeria</name>
    <dbReference type="NCBI Taxonomy" id="348720"/>
    <lineage>
        <taxon>Eukaryota</taxon>
        <taxon>Metazoa</taxon>
        <taxon>Ecdysozoa</taxon>
        <taxon>Arthropoda</taxon>
        <taxon>Hexapoda</taxon>
        <taxon>Insecta</taxon>
        <taxon>Pterygota</taxon>
        <taxon>Neoptera</taxon>
        <taxon>Endopterygota</taxon>
        <taxon>Lepidoptera</taxon>
        <taxon>Glossata</taxon>
        <taxon>Ditrysia</taxon>
        <taxon>Papilionoidea</taxon>
        <taxon>Nymphalidae</taxon>
        <taxon>Satyrinae</taxon>
        <taxon>Satyrini</taxon>
        <taxon>Parargina</taxon>
        <taxon>Pararge</taxon>
    </lineage>
</organism>
<protein>
    <submittedName>
        <fullName evidence="2">Jg17006 protein</fullName>
    </submittedName>
</protein>
<evidence type="ECO:0000313" key="3">
    <source>
        <dbReference type="Proteomes" id="UP000838756"/>
    </source>
</evidence>
<evidence type="ECO:0000313" key="2">
    <source>
        <dbReference type="EMBL" id="CAH2231594.1"/>
    </source>
</evidence>
<evidence type="ECO:0000256" key="1">
    <source>
        <dbReference type="SAM" id="MobiDB-lite"/>
    </source>
</evidence>
<reference evidence="2" key="1">
    <citation type="submission" date="2022-03" db="EMBL/GenBank/DDBJ databases">
        <authorList>
            <person name="Lindestad O."/>
        </authorList>
    </citation>
    <scope>NUCLEOTIDE SEQUENCE</scope>
</reference>
<proteinExistence type="predicted"/>
<name>A0A8S4R7A8_9NEOP</name>
<accession>A0A8S4R7A8</accession>
<feature type="region of interest" description="Disordered" evidence="1">
    <location>
        <begin position="1"/>
        <end position="22"/>
    </location>
</feature>
<feature type="region of interest" description="Disordered" evidence="1">
    <location>
        <begin position="38"/>
        <end position="64"/>
    </location>
</feature>
<dbReference type="Proteomes" id="UP000838756">
    <property type="component" value="Unassembled WGS sequence"/>
</dbReference>
<gene>
    <name evidence="2" type="primary">jg17006</name>
    <name evidence="2" type="ORF">PAEG_LOCUS10068</name>
</gene>
<dbReference type="AlphaFoldDB" id="A0A8S4R7A8"/>
<comment type="caution">
    <text evidence="2">The sequence shown here is derived from an EMBL/GenBank/DDBJ whole genome shotgun (WGS) entry which is preliminary data.</text>
</comment>
<sequence length="96" mass="10611">MLTMALGRRPTRRGRACTSSGTPCSMSMKWRVTISVDVRTPATSEEKKRPFSSGAGPRSRRRRGLGVSFPGFLREWGGARCKKRGKEALNTILSIL</sequence>
<dbReference type="EMBL" id="CAKXAJ010024842">
    <property type="protein sequence ID" value="CAH2231594.1"/>
    <property type="molecule type" value="Genomic_DNA"/>
</dbReference>